<keyword evidence="1" id="KW-0732">Signal</keyword>
<dbReference type="RefSeq" id="WP_015598722.1">
    <property type="nucleotide sequence ID" value="NC_021172.1"/>
</dbReference>
<proteinExistence type="predicted"/>
<dbReference type="STRING" id="670307.HYPDE_35158"/>
<gene>
    <name evidence="2" type="ORF">HYPDE_35158</name>
</gene>
<dbReference type="Proteomes" id="UP000005952">
    <property type="component" value="Chromosome"/>
</dbReference>
<sequence>MLRILLLAACLCVVSVAGECAESNVDGAFIGDGTYSPTTGCKKLKDIESGKAAPNISTYPLKLTRQGTRSWEGSCSFESIRETAPNTFEAKMQCSEGAEEYEETVTFTRLDANRIKVASGDEALVYERCKGLKGTVDR</sequence>
<keyword evidence="3" id="KW-1185">Reference proteome</keyword>
<dbReference type="EMBL" id="CP005587">
    <property type="protein sequence ID" value="AGK58703.1"/>
    <property type="molecule type" value="Genomic_DNA"/>
</dbReference>
<feature type="signal peptide" evidence="1">
    <location>
        <begin position="1"/>
        <end position="17"/>
    </location>
</feature>
<dbReference type="HOGENOM" id="CLU_1862457_0_0_5"/>
<reference evidence="2 3" key="1">
    <citation type="journal article" date="2013" name="Genome Announc.">
        <title>Genome sequences for three denitrifying bacterial strains isolated from a uranium- and nitrate-contaminated subsurface environment.</title>
        <authorList>
            <person name="Venkatramanan R."/>
            <person name="Prakash O."/>
            <person name="Woyke T."/>
            <person name="Chain P."/>
            <person name="Goodwin L.A."/>
            <person name="Watson D."/>
            <person name="Brooks S."/>
            <person name="Kostka J.E."/>
            <person name="Green S.J."/>
        </authorList>
    </citation>
    <scope>NUCLEOTIDE SEQUENCE [LARGE SCALE GENOMIC DNA]</scope>
    <source>
        <strain evidence="2 3">1NES1</strain>
    </source>
</reference>
<dbReference type="OrthoDB" id="7932092at2"/>
<name>N0B6Q6_9HYPH</name>
<organism evidence="2 3">
    <name type="scientific">Hyphomicrobium denitrificans 1NES1</name>
    <dbReference type="NCBI Taxonomy" id="670307"/>
    <lineage>
        <taxon>Bacteria</taxon>
        <taxon>Pseudomonadati</taxon>
        <taxon>Pseudomonadota</taxon>
        <taxon>Alphaproteobacteria</taxon>
        <taxon>Hyphomicrobiales</taxon>
        <taxon>Hyphomicrobiaceae</taxon>
        <taxon>Hyphomicrobium</taxon>
    </lineage>
</organism>
<feature type="chain" id="PRO_5004105900" description="Lipoprotein" evidence="1">
    <location>
        <begin position="18"/>
        <end position="138"/>
    </location>
</feature>
<evidence type="ECO:0000256" key="1">
    <source>
        <dbReference type="SAM" id="SignalP"/>
    </source>
</evidence>
<dbReference type="AlphaFoldDB" id="N0B6Q6"/>
<evidence type="ECO:0000313" key="2">
    <source>
        <dbReference type="EMBL" id="AGK58703.1"/>
    </source>
</evidence>
<evidence type="ECO:0000313" key="3">
    <source>
        <dbReference type="Proteomes" id="UP000005952"/>
    </source>
</evidence>
<accession>N0B6Q6</accession>
<evidence type="ECO:0008006" key="4">
    <source>
        <dbReference type="Google" id="ProtNLM"/>
    </source>
</evidence>
<dbReference type="KEGG" id="hdt:HYPDE_35158"/>
<protein>
    <recommendedName>
        <fullName evidence="4">Lipoprotein</fullName>
    </recommendedName>
</protein>